<dbReference type="Proteomes" id="UP000321250">
    <property type="component" value="Unassembled WGS sequence"/>
</dbReference>
<dbReference type="InterPro" id="IPR000847">
    <property type="entry name" value="LysR_HTH_N"/>
</dbReference>
<dbReference type="FunFam" id="1.10.10.10:FF:000001">
    <property type="entry name" value="LysR family transcriptional regulator"/>
    <property type="match status" value="1"/>
</dbReference>
<evidence type="ECO:0000313" key="6">
    <source>
        <dbReference type="EMBL" id="TXC71304.1"/>
    </source>
</evidence>
<name>A0A5C6UFQ7_9SPHN</name>
<evidence type="ECO:0000256" key="3">
    <source>
        <dbReference type="ARBA" id="ARBA00023125"/>
    </source>
</evidence>
<dbReference type="PROSITE" id="PS50931">
    <property type="entry name" value="HTH_LYSR"/>
    <property type="match status" value="1"/>
</dbReference>
<sequence length="279" mass="30298">MPVNLPTTLLRSFVAIVDSGSMLSASEQVFVTQSALSLQIKRLEELLQQSLFVREGRRLTLTPAGDMMLDYARRVLDLHDEAIAAISSGRFAGPARVGMVQDFAETLLTGLLARFAELHPDAQIYARVAGTAELQGLLERRQLDIILGFSASADPSAITTAPMSWYGDASLARRSVVPLAVLETPCRFREAAIRALDEAGRPYRITVETPNLTTLRSAVSAGLGLTCRTHLFLRDVAALDAHLLPPLPRVASILQTADTLDAPTRRLADLARETIQALD</sequence>
<organism evidence="6 7">
    <name type="scientific">Sphingomonas ginsenosidivorax</name>
    <dbReference type="NCBI Taxonomy" id="862135"/>
    <lineage>
        <taxon>Bacteria</taxon>
        <taxon>Pseudomonadati</taxon>
        <taxon>Pseudomonadota</taxon>
        <taxon>Alphaproteobacteria</taxon>
        <taxon>Sphingomonadales</taxon>
        <taxon>Sphingomonadaceae</taxon>
        <taxon>Sphingomonas</taxon>
    </lineage>
</organism>
<comment type="caution">
    <text evidence="6">The sequence shown here is derived from an EMBL/GenBank/DDBJ whole genome shotgun (WGS) entry which is preliminary data.</text>
</comment>
<evidence type="ECO:0000259" key="5">
    <source>
        <dbReference type="PROSITE" id="PS50931"/>
    </source>
</evidence>
<evidence type="ECO:0000313" key="7">
    <source>
        <dbReference type="Proteomes" id="UP000321250"/>
    </source>
</evidence>
<keyword evidence="3" id="KW-0238">DNA-binding</keyword>
<dbReference type="InterPro" id="IPR005119">
    <property type="entry name" value="LysR_subst-bd"/>
</dbReference>
<evidence type="ECO:0000256" key="2">
    <source>
        <dbReference type="ARBA" id="ARBA00023015"/>
    </source>
</evidence>
<dbReference type="Gene3D" id="1.10.10.10">
    <property type="entry name" value="Winged helix-like DNA-binding domain superfamily/Winged helix DNA-binding domain"/>
    <property type="match status" value="1"/>
</dbReference>
<feature type="domain" description="HTH lysR-type" evidence="5">
    <location>
        <begin position="5"/>
        <end position="62"/>
    </location>
</feature>
<dbReference type="Pfam" id="PF00126">
    <property type="entry name" value="HTH_1"/>
    <property type="match status" value="1"/>
</dbReference>
<dbReference type="PANTHER" id="PTHR30579">
    <property type="entry name" value="TRANSCRIPTIONAL REGULATOR"/>
    <property type="match status" value="1"/>
</dbReference>
<dbReference type="OrthoDB" id="1631201at2"/>
<comment type="similarity">
    <text evidence="1">Belongs to the LysR transcriptional regulatory family.</text>
</comment>
<gene>
    <name evidence="6" type="ORF">FSB78_10390</name>
</gene>
<proteinExistence type="inferred from homology"/>
<keyword evidence="4" id="KW-0804">Transcription</keyword>
<protein>
    <submittedName>
        <fullName evidence="6">LysR family transcriptional regulator</fullName>
    </submittedName>
</protein>
<dbReference type="InterPro" id="IPR036390">
    <property type="entry name" value="WH_DNA-bd_sf"/>
</dbReference>
<dbReference type="Gene3D" id="3.40.190.10">
    <property type="entry name" value="Periplasmic binding protein-like II"/>
    <property type="match status" value="2"/>
</dbReference>
<dbReference type="AlphaFoldDB" id="A0A5C6UFQ7"/>
<dbReference type="EMBL" id="VOQR01000001">
    <property type="protein sequence ID" value="TXC71304.1"/>
    <property type="molecule type" value="Genomic_DNA"/>
</dbReference>
<evidence type="ECO:0000256" key="4">
    <source>
        <dbReference type="ARBA" id="ARBA00023163"/>
    </source>
</evidence>
<accession>A0A5C6UFQ7</accession>
<evidence type="ECO:0000256" key="1">
    <source>
        <dbReference type="ARBA" id="ARBA00009437"/>
    </source>
</evidence>
<dbReference type="GO" id="GO:0003700">
    <property type="term" value="F:DNA-binding transcription factor activity"/>
    <property type="evidence" value="ECO:0007669"/>
    <property type="project" value="InterPro"/>
</dbReference>
<dbReference type="GO" id="GO:0003677">
    <property type="term" value="F:DNA binding"/>
    <property type="evidence" value="ECO:0007669"/>
    <property type="project" value="UniProtKB-KW"/>
</dbReference>
<dbReference type="SUPFAM" id="SSF46785">
    <property type="entry name" value="Winged helix' DNA-binding domain"/>
    <property type="match status" value="1"/>
</dbReference>
<dbReference type="PRINTS" id="PR00039">
    <property type="entry name" value="HTHLYSR"/>
</dbReference>
<dbReference type="InterPro" id="IPR036388">
    <property type="entry name" value="WH-like_DNA-bd_sf"/>
</dbReference>
<dbReference type="SUPFAM" id="SSF53850">
    <property type="entry name" value="Periplasmic binding protein-like II"/>
    <property type="match status" value="1"/>
</dbReference>
<dbReference type="PANTHER" id="PTHR30579:SF7">
    <property type="entry name" value="HTH-TYPE TRANSCRIPTIONAL REGULATOR LRHA-RELATED"/>
    <property type="match status" value="1"/>
</dbReference>
<reference evidence="6 7" key="1">
    <citation type="journal article" date="2013" name="Antonie Van Leeuwenhoek">
        <title>Sphingomonas ginsenosidivorax sp. nov., with the ability to transform ginsenosides.</title>
        <authorList>
            <person name="Jin X.F."/>
            <person name="Kim J.K."/>
            <person name="Liu Q.M."/>
            <person name="Kang M.S."/>
            <person name="He D."/>
            <person name="Jin F.X."/>
            <person name="Kim S.C."/>
            <person name="Im W.T."/>
        </authorList>
    </citation>
    <scope>NUCLEOTIDE SEQUENCE [LARGE SCALE GENOMIC DNA]</scope>
    <source>
        <strain evidence="6 7">KHI67</strain>
    </source>
</reference>
<keyword evidence="7" id="KW-1185">Reference proteome</keyword>
<dbReference type="RefSeq" id="WP_147082458.1">
    <property type="nucleotide sequence ID" value="NZ_VOQR01000001.1"/>
</dbReference>
<dbReference type="Pfam" id="PF03466">
    <property type="entry name" value="LysR_substrate"/>
    <property type="match status" value="1"/>
</dbReference>
<dbReference type="InterPro" id="IPR050176">
    <property type="entry name" value="LTTR"/>
</dbReference>
<keyword evidence="2" id="KW-0805">Transcription regulation</keyword>